<sequence length="1285" mass="143731">MTPLFRGIYLPHPKLSVLELAIFSLPPVVVTAADYQIPPGHNFFSQNGDHSDLDLLMEIKVPPPTVISSLIAEARQQYLDGAESICIPWTGHVYPLWVLDMWSELQLVVKPNVDAWARAIKWLKRLELKGYHLQVKETLRVLETLAWTGKIPLDALKGDRATVSNDPVDSLTRYLSREWFSSQHMDQMLDLLLYDIQKKKTPTQGIQMMTTAITTEILVQYRKNPRDYDPNGTRFLQRFGATLENDSEFAGIFHVNENHWVAAAVDVLDKSVEFGDPAGEEDVDVCAALQWFLRQHLPNSVNTLSPIELACTRQRDGHNCGLYAPNAIGHRFLPDKYPLFSSDILLGDLGRLEMLRRVIVKFHESQGPSVQAAPAIIAQRMHEFMNGKTLRRSRSPSPPRTPPPTDPLSNALGQLSVSPKKPNRKRRKVDNPDSDSDDDSTRRVMAPIFKTKPKPKPIGKRAVDKKATRKPPAAQVKREQRIQALRLHEDAALEAMPEDMSDNEQVTSGRPRSEVMDHLTVEIKSTDSVRAYRCAAPGCIKTFHPRTLARVLAHSKRCLKLTEEQRRYASQHSAATSPGARAEELAKGLSADQLKPPPPPVEFFGQAAAQQVRAHHSAQLDLSIVKLFAAAGLPPRLADYPEWKDTLHLAALAGPRYIPCWSYHPHGQSYHEHVSVFRLTGEMRAVGENFYTVHASTPEGRSFLLEGVECTLVSHTAEWMADMVISVMGTVGIERFVAASSDNTGNTRGCRRLICEKVPTILNLPDPNHHLNNTLKDILKIPFFKLTIKIVRTTVKTFSQSKQSKAMLKQLRLLHSTGRGLETVGKTRFATIPKSAISLRRNLDPVRTLSTNGQVEIKASWIDSSQRYSQKTLDFQIKLSQLIAVTEGAAKAIQCLEAASCNPADVYLLWLAVTAHVRAALAESLLPEDVCNEIRGIINYRWKEFFVTNPGHGAYLAAFYLNPKYLNSSIFKHPNAVAPPTITIPGTRNSPEVPIGVQNAKTFFTVAEYLYQLGITEVEHGADPVLVAFKKKKRVFADKFKSQFTAYAQGAFPFNTPIADRHPIHWWKVLEGSEHGGIVASLALKLYSAIPHSMADERTMSVITWQNPALRNLEKVNTIISFAQIRGWYRDQAKQKALAQGTTKSRAGARPYPEVKFYNIQRDILGADSDDRDDDKELEEEDVDEIIESDDEFDAAVAAGAGVDPNLKVDWLDEPRHVVPSSRSLDLDSLESEVNLESVLLQDILADQPVLESDVSAVDLDHGYTAMDQEADDNDDETFDELKWS</sequence>
<dbReference type="PROSITE" id="PS50600">
    <property type="entry name" value="ULP_PROTEASE"/>
    <property type="match status" value="1"/>
</dbReference>
<reference evidence="6" key="1">
    <citation type="submission" date="2020-05" db="EMBL/GenBank/DDBJ databases">
        <title>Mycena genomes resolve the evolution of fungal bioluminescence.</title>
        <authorList>
            <person name="Tsai I.J."/>
        </authorList>
    </citation>
    <scope>NUCLEOTIDE SEQUENCE</scope>
    <source>
        <strain evidence="6">CCC161011</strain>
    </source>
</reference>
<keyword evidence="7" id="KW-1185">Reference proteome</keyword>
<gene>
    <name evidence="6" type="ORF">MVEN_01336900</name>
</gene>
<evidence type="ECO:0000313" key="7">
    <source>
        <dbReference type="Proteomes" id="UP000620124"/>
    </source>
</evidence>
<evidence type="ECO:0000256" key="1">
    <source>
        <dbReference type="ARBA" id="ARBA00005234"/>
    </source>
</evidence>
<dbReference type="InterPro" id="IPR012337">
    <property type="entry name" value="RNaseH-like_sf"/>
</dbReference>
<accession>A0A8H6Y0T9</accession>
<dbReference type="SUPFAM" id="SSF53098">
    <property type="entry name" value="Ribonuclease H-like"/>
    <property type="match status" value="1"/>
</dbReference>
<evidence type="ECO:0000259" key="5">
    <source>
        <dbReference type="PROSITE" id="PS50600"/>
    </source>
</evidence>
<evidence type="ECO:0000256" key="3">
    <source>
        <dbReference type="ARBA" id="ARBA00022801"/>
    </source>
</evidence>
<dbReference type="InterPro" id="IPR003653">
    <property type="entry name" value="Peptidase_C48_C"/>
</dbReference>
<evidence type="ECO:0000313" key="6">
    <source>
        <dbReference type="EMBL" id="KAF7350324.1"/>
    </source>
</evidence>
<dbReference type="GO" id="GO:0019783">
    <property type="term" value="F:ubiquitin-like protein peptidase activity"/>
    <property type="evidence" value="ECO:0007669"/>
    <property type="project" value="UniProtKB-ARBA"/>
</dbReference>
<feature type="region of interest" description="Disordered" evidence="4">
    <location>
        <begin position="1262"/>
        <end position="1285"/>
    </location>
</feature>
<name>A0A8H6Y0T9_9AGAR</name>
<keyword evidence="3" id="KW-0378">Hydrolase</keyword>
<comment type="caution">
    <text evidence="6">The sequence shown here is derived from an EMBL/GenBank/DDBJ whole genome shotgun (WGS) entry which is preliminary data.</text>
</comment>
<proteinExistence type="inferred from homology"/>
<organism evidence="6 7">
    <name type="scientific">Mycena venus</name>
    <dbReference type="NCBI Taxonomy" id="2733690"/>
    <lineage>
        <taxon>Eukaryota</taxon>
        <taxon>Fungi</taxon>
        <taxon>Dikarya</taxon>
        <taxon>Basidiomycota</taxon>
        <taxon>Agaricomycotina</taxon>
        <taxon>Agaricomycetes</taxon>
        <taxon>Agaricomycetidae</taxon>
        <taxon>Agaricales</taxon>
        <taxon>Marasmiineae</taxon>
        <taxon>Mycenaceae</taxon>
        <taxon>Mycena</taxon>
    </lineage>
</organism>
<dbReference type="EMBL" id="JACAZI010000010">
    <property type="protein sequence ID" value="KAF7350324.1"/>
    <property type="molecule type" value="Genomic_DNA"/>
</dbReference>
<feature type="region of interest" description="Disordered" evidence="4">
    <location>
        <begin position="388"/>
        <end position="479"/>
    </location>
</feature>
<evidence type="ECO:0000256" key="2">
    <source>
        <dbReference type="ARBA" id="ARBA00022670"/>
    </source>
</evidence>
<feature type="compositionally biased region" description="Acidic residues" evidence="4">
    <location>
        <begin position="1269"/>
        <end position="1279"/>
    </location>
</feature>
<dbReference type="Pfam" id="PF02902">
    <property type="entry name" value="Peptidase_C48"/>
    <property type="match status" value="1"/>
</dbReference>
<dbReference type="GO" id="GO:0006508">
    <property type="term" value="P:proteolysis"/>
    <property type="evidence" value="ECO:0007669"/>
    <property type="project" value="UniProtKB-KW"/>
</dbReference>
<dbReference type="OrthoDB" id="3236755at2759"/>
<dbReference type="Gene3D" id="3.40.395.10">
    <property type="entry name" value="Adenoviral Proteinase, Chain A"/>
    <property type="match status" value="1"/>
</dbReference>
<protein>
    <recommendedName>
        <fullName evidence="5">Ubiquitin-like protease family profile domain-containing protein</fullName>
    </recommendedName>
</protein>
<dbReference type="SUPFAM" id="SSF54001">
    <property type="entry name" value="Cysteine proteinases"/>
    <property type="match status" value="1"/>
</dbReference>
<dbReference type="GO" id="GO:0008234">
    <property type="term" value="F:cysteine-type peptidase activity"/>
    <property type="evidence" value="ECO:0007669"/>
    <property type="project" value="InterPro"/>
</dbReference>
<comment type="similarity">
    <text evidence="1">Belongs to the peptidase C48 family.</text>
</comment>
<feature type="domain" description="Ubiquitin-like protease family profile" evidence="5">
    <location>
        <begin position="161"/>
        <end position="331"/>
    </location>
</feature>
<feature type="compositionally biased region" description="Pro residues" evidence="4">
    <location>
        <begin position="396"/>
        <end position="406"/>
    </location>
</feature>
<dbReference type="InterPro" id="IPR038765">
    <property type="entry name" value="Papain-like_cys_pep_sf"/>
</dbReference>
<dbReference type="Proteomes" id="UP000620124">
    <property type="component" value="Unassembled WGS sequence"/>
</dbReference>
<evidence type="ECO:0000256" key="4">
    <source>
        <dbReference type="SAM" id="MobiDB-lite"/>
    </source>
</evidence>
<keyword evidence="2" id="KW-0645">Protease</keyword>